<evidence type="ECO:0000256" key="1">
    <source>
        <dbReference type="SAM" id="Phobius"/>
    </source>
</evidence>
<name>C8NBS0_CARH6</name>
<evidence type="ECO:0000313" key="2">
    <source>
        <dbReference type="EMBL" id="EEV87908.1"/>
    </source>
</evidence>
<dbReference type="HOGENOM" id="CLU_2895706_0_0_6"/>
<evidence type="ECO:0000313" key="3">
    <source>
        <dbReference type="Proteomes" id="UP000004870"/>
    </source>
</evidence>
<keyword evidence="1" id="KW-0472">Membrane</keyword>
<keyword evidence="1" id="KW-1133">Transmembrane helix</keyword>
<organism evidence="2 3">
    <name type="scientific">Cardiobacterium hominis (strain ATCC 15826 / DSM 8339 / NCTC 10426 / 6573)</name>
    <dbReference type="NCBI Taxonomy" id="638300"/>
    <lineage>
        <taxon>Bacteria</taxon>
        <taxon>Pseudomonadati</taxon>
        <taxon>Pseudomonadota</taxon>
        <taxon>Gammaproteobacteria</taxon>
        <taxon>Cardiobacteriales</taxon>
        <taxon>Cardiobacteriaceae</taxon>
        <taxon>Cardiobacterium</taxon>
    </lineage>
</organism>
<protein>
    <submittedName>
        <fullName evidence="2">Uncharacterized protein</fullName>
    </submittedName>
</protein>
<proteinExistence type="predicted"/>
<comment type="caution">
    <text evidence="2">The sequence shown here is derived from an EMBL/GenBank/DDBJ whole genome shotgun (WGS) entry which is preliminary data.</text>
</comment>
<keyword evidence="1" id="KW-0812">Transmembrane</keyword>
<feature type="transmembrane region" description="Helical" evidence="1">
    <location>
        <begin position="39"/>
        <end position="56"/>
    </location>
</feature>
<dbReference type="Proteomes" id="UP000004870">
    <property type="component" value="Unassembled WGS sequence"/>
</dbReference>
<dbReference type="AlphaFoldDB" id="C8NBS0"/>
<sequence>MKLKKPPRIISHFPIPINSSSQMTNQPYFPVPSNGKTKLGSHTLITFYLFVFTIFFKQFRTH</sequence>
<keyword evidence="3" id="KW-1185">Reference proteome</keyword>
<dbReference type="EMBL" id="ACKY01000107">
    <property type="protein sequence ID" value="EEV87908.1"/>
    <property type="molecule type" value="Genomic_DNA"/>
</dbReference>
<accession>C8NBS0</accession>
<gene>
    <name evidence="2" type="ORF">HMPREF0198_1948</name>
</gene>
<reference evidence="2 3" key="1">
    <citation type="submission" date="2009-08" db="EMBL/GenBank/DDBJ databases">
        <authorList>
            <person name="Qin X."/>
            <person name="Bachman B."/>
            <person name="Battles P."/>
            <person name="Bell A."/>
            <person name="Bess C."/>
            <person name="Bickham C."/>
            <person name="Chaboub L."/>
            <person name="Chen D."/>
            <person name="Coyle M."/>
            <person name="Deiros D.R."/>
            <person name="Dinh H."/>
            <person name="Forbes L."/>
            <person name="Fowler G."/>
            <person name="Francisco L."/>
            <person name="Fu Q."/>
            <person name="Gubbala S."/>
            <person name="Hale W."/>
            <person name="Han Y."/>
            <person name="Hemphill L."/>
            <person name="Highlander S.K."/>
            <person name="Hirani K."/>
            <person name="Hogues M."/>
            <person name="Jackson L."/>
            <person name="Jakkamsetti A."/>
            <person name="Javaid M."/>
            <person name="Jiang H."/>
            <person name="Korchina V."/>
            <person name="Kovar C."/>
            <person name="Lara F."/>
            <person name="Lee S."/>
            <person name="Mata R."/>
            <person name="Mathew T."/>
            <person name="Moen C."/>
            <person name="Morales K."/>
            <person name="Munidasa M."/>
            <person name="Nazareth L."/>
            <person name="Ngo R."/>
            <person name="Nguyen L."/>
            <person name="Okwuonu G."/>
            <person name="Ongeri F."/>
            <person name="Patil S."/>
            <person name="Petrosino J."/>
            <person name="Pham C."/>
            <person name="Pham P."/>
            <person name="Pu L.-L."/>
            <person name="Puazo M."/>
            <person name="Raj R."/>
            <person name="Reid J."/>
            <person name="Rouhana J."/>
            <person name="Saada N."/>
            <person name="Shang Y."/>
            <person name="Simmons D."/>
            <person name="Thornton R."/>
            <person name="Warren J."/>
            <person name="Weissenberger G."/>
            <person name="Zhang J."/>
            <person name="Zhang L."/>
            <person name="Zhou C."/>
            <person name="Zhu D."/>
            <person name="Muzny D."/>
            <person name="Worley K."/>
            <person name="Gibbs R."/>
        </authorList>
    </citation>
    <scope>NUCLEOTIDE SEQUENCE [LARGE SCALE GENOMIC DNA]</scope>
    <source>
        <strain evidence="3">ATCC 15826 / DSM 8339 / NCTC 10426 / 6573</strain>
    </source>
</reference>